<dbReference type="SUPFAM" id="SSF46955">
    <property type="entry name" value="Putative DNA-binding domain"/>
    <property type="match status" value="1"/>
</dbReference>
<reference evidence="2" key="1">
    <citation type="journal article" date="2016" name="Front. Microbiol.">
        <title>Complete Genome Sequence of Clostridium estertheticum DSM 8809, a Microbe Identified in Spoiled Vacuum Packed Beef.</title>
        <authorList>
            <person name="Yu Z."/>
            <person name="Gunn L."/>
            <person name="Brennan E."/>
            <person name="Reid R."/>
            <person name="Wall P.G."/>
            <person name="Gaora O.P."/>
            <person name="Hurley D."/>
            <person name="Bolton D."/>
            <person name="Fanning S."/>
        </authorList>
    </citation>
    <scope>NUCLEOTIDE SEQUENCE [LARGE SCALE GENOMIC DNA]</scope>
    <source>
        <strain evidence="2">DSM 8809</strain>
    </source>
</reference>
<proteinExistence type="predicted"/>
<accession>A0A1J0GIF2</accession>
<sequence>MDRLLTKKDLAERWQVTETSIDNWRREGTLTACKGMPVIRFSPQHIAELEGTKLEKFSPLQRKKLEKELESRNIIVELRDKEIADLKLKITRMLSIGAEGIYSKEA</sequence>
<evidence type="ECO:0000313" key="1">
    <source>
        <dbReference type="EMBL" id="APC41091.1"/>
    </source>
</evidence>
<dbReference type="EMBL" id="CP015756">
    <property type="protein sequence ID" value="APC41091.1"/>
    <property type="molecule type" value="Genomic_DNA"/>
</dbReference>
<dbReference type="RefSeq" id="WP_071613385.1">
    <property type="nucleotide sequence ID" value="NZ_CP015756.1"/>
</dbReference>
<gene>
    <name evidence="1" type="ORF">A7L45_13915</name>
</gene>
<dbReference type="KEGG" id="ceu:A7L45_13915"/>
<keyword evidence="1" id="KW-0418">Kinase</keyword>
<dbReference type="STRING" id="1552.A7L45_13915"/>
<dbReference type="AlphaFoldDB" id="A0A1J0GIF2"/>
<name>A0A1J0GIF2_9CLOT</name>
<keyword evidence="1" id="KW-0808">Transferase</keyword>
<dbReference type="OrthoDB" id="1935216at2"/>
<evidence type="ECO:0000313" key="2">
    <source>
        <dbReference type="Proteomes" id="UP000182569"/>
    </source>
</evidence>
<dbReference type="InterPro" id="IPR009061">
    <property type="entry name" value="DNA-bd_dom_put_sf"/>
</dbReference>
<dbReference type="Proteomes" id="UP000182569">
    <property type="component" value="Chromosome"/>
</dbReference>
<keyword evidence="2" id="KW-1185">Reference proteome</keyword>
<organism evidence="1 2">
    <name type="scientific">Clostridium estertheticum subsp. estertheticum</name>
    <dbReference type="NCBI Taxonomy" id="1552"/>
    <lineage>
        <taxon>Bacteria</taxon>
        <taxon>Bacillati</taxon>
        <taxon>Bacillota</taxon>
        <taxon>Clostridia</taxon>
        <taxon>Eubacteriales</taxon>
        <taxon>Clostridiaceae</taxon>
        <taxon>Clostridium</taxon>
    </lineage>
</organism>
<dbReference type="GO" id="GO:0016301">
    <property type="term" value="F:kinase activity"/>
    <property type="evidence" value="ECO:0007669"/>
    <property type="project" value="UniProtKB-KW"/>
</dbReference>
<protein>
    <submittedName>
        <fullName evidence="1">Histidine kinase</fullName>
    </submittedName>
</protein>